<proteinExistence type="predicted"/>
<dbReference type="PANTHER" id="PTHR38474:SF1">
    <property type="entry name" value="SLR0299 PROTEIN"/>
    <property type="match status" value="1"/>
</dbReference>
<dbReference type="Pfam" id="PF00302">
    <property type="entry name" value="CAT"/>
    <property type="match status" value="1"/>
</dbReference>
<organism evidence="1 2">
    <name type="scientific">Pseudoalteromonas aurantia 208</name>
    <dbReference type="NCBI Taxonomy" id="1314867"/>
    <lineage>
        <taxon>Bacteria</taxon>
        <taxon>Pseudomonadati</taxon>
        <taxon>Pseudomonadota</taxon>
        <taxon>Gammaproteobacteria</taxon>
        <taxon>Alteromonadales</taxon>
        <taxon>Pseudoalteromonadaceae</taxon>
        <taxon>Pseudoalteromonas</taxon>
    </lineage>
</organism>
<protein>
    <submittedName>
        <fullName evidence="1">Chloramphenicol O-acetyltransferase</fullName>
    </submittedName>
</protein>
<dbReference type="InterPro" id="IPR001707">
    <property type="entry name" value="Cmp_AcTrfase"/>
</dbReference>
<gene>
    <name evidence="1" type="primary">cat</name>
    <name evidence="1" type="ORF">PAUR_a2402</name>
</gene>
<dbReference type="SUPFAM" id="SSF52777">
    <property type="entry name" value="CoA-dependent acyltransferases"/>
    <property type="match status" value="1"/>
</dbReference>
<dbReference type="PANTHER" id="PTHR38474">
    <property type="entry name" value="SLR0299 PROTEIN"/>
    <property type="match status" value="1"/>
</dbReference>
<dbReference type="EMBL" id="AQGV01000012">
    <property type="protein sequence ID" value="MBE0368725.1"/>
    <property type="molecule type" value="Genomic_DNA"/>
</dbReference>
<dbReference type="SMART" id="SM01059">
    <property type="entry name" value="CAT"/>
    <property type="match status" value="1"/>
</dbReference>
<name>A0ABR9ECN3_9GAMM</name>
<dbReference type="InterPro" id="IPR023213">
    <property type="entry name" value="CAT-like_dom_sf"/>
</dbReference>
<evidence type="ECO:0000313" key="2">
    <source>
        <dbReference type="Proteomes" id="UP000615755"/>
    </source>
</evidence>
<evidence type="ECO:0000313" key="1">
    <source>
        <dbReference type="EMBL" id="MBE0368725.1"/>
    </source>
</evidence>
<comment type="caution">
    <text evidence="1">The sequence shown here is derived from an EMBL/GenBank/DDBJ whole genome shotgun (WGS) entry which is preliminary data.</text>
</comment>
<accession>A0ABR9ECN3</accession>
<reference evidence="1 2" key="1">
    <citation type="submission" date="2015-03" db="EMBL/GenBank/DDBJ databases">
        <title>Genome sequence of Pseudoalteromonas aurantia.</title>
        <authorList>
            <person name="Xie B.-B."/>
            <person name="Rong J.-C."/>
            <person name="Qin Q.-L."/>
            <person name="Zhang Y.-Z."/>
        </authorList>
    </citation>
    <scope>NUCLEOTIDE SEQUENCE [LARGE SCALE GENOMIC DNA]</scope>
    <source>
        <strain evidence="1 2">208</strain>
    </source>
</reference>
<dbReference type="RefSeq" id="WP_192507960.1">
    <property type="nucleotide sequence ID" value="NZ_AQGV01000012.1"/>
</dbReference>
<sequence>MKTWPRADHFRFYQAFSEPFFNITVELELGKLHAWSKARKVPFSHCYLYCLSRAIDAYEPMRYRIVGDTVVVTDDVVLSTVFLNDDETFRFVPLNKGTDLFAFSHSTALAQQFHSKQSLINDAFLSRSTDLNQAYVSILPWFKFSSFSHARTARDVENGIPKFVFGKYDSITNTIPLNIEVHHGLMDGLHVAKFLTEIEVQIAKSSKE</sequence>
<dbReference type="Gene3D" id="3.30.559.10">
    <property type="entry name" value="Chloramphenicol acetyltransferase-like domain"/>
    <property type="match status" value="1"/>
</dbReference>
<keyword evidence="2" id="KW-1185">Reference proteome</keyword>
<dbReference type="Proteomes" id="UP000615755">
    <property type="component" value="Unassembled WGS sequence"/>
</dbReference>